<accession>F2JUY3</accession>
<name>F2JUY3_MARM1</name>
<dbReference type="OrthoDB" id="9129813at2"/>
<dbReference type="PROSITE" id="PS51257">
    <property type="entry name" value="PROKAR_LIPOPROTEIN"/>
    <property type="match status" value="1"/>
</dbReference>
<evidence type="ECO:0000313" key="1">
    <source>
        <dbReference type="EMBL" id="ADZ91637.1"/>
    </source>
</evidence>
<proteinExistence type="predicted"/>
<protein>
    <submittedName>
        <fullName evidence="1">Uncharacterized protein</fullName>
    </submittedName>
</protein>
<dbReference type="HOGENOM" id="CLU_1155333_0_0_6"/>
<organism evidence="1 2">
    <name type="scientific">Marinomonas mediterranea (strain ATCC 700492 / JCM 21426 / NBRC 103028 / MMB-1)</name>
    <dbReference type="NCBI Taxonomy" id="717774"/>
    <lineage>
        <taxon>Bacteria</taxon>
        <taxon>Pseudomonadati</taxon>
        <taxon>Pseudomonadota</taxon>
        <taxon>Gammaproteobacteria</taxon>
        <taxon>Oceanospirillales</taxon>
        <taxon>Oceanospirillaceae</taxon>
        <taxon>Marinomonas</taxon>
    </lineage>
</organism>
<dbReference type="EMBL" id="CP002583">
    <property type="protein sequence ID" value="ADZ91637.1"/>
    <property type="molecule type" value="Genomic_DNA"/>
</dbReference>
<reference evidence="1 2" key="1">
    <citation type="journal article" date="2012" name="Stand. Genomic Sci.">
        <title>Complete genome sequence of the melanogenic marine bacterium Marinomonas mediterranea type strain (MMB-1(T)).</title>
        <authorList>
            <person name="Lucas-Elio P."/>
            <person name="Goodwin L."/>
            <person name="Woyke T."/>
            <person name="Pitluck S."/>
            <person name="Nolan M."/>
            <person name="Kyrpides N.C."/>
            <person name="Detter J.C."/>
            <person name="Copeland A."/>
            <person name="Teshima H."/>
            <person name="Bruce D."/>
            <person name="Detter C."/>
            <person name="Tapia R."/>
            <person name="Han S."/>
            <person name="Land M.L."/>
            <person name="Ivanova N."/>
            <person name="Mikhailova N."/>
            <person name="Johnston A.W."/>
            <person name="Sanchez-Amat A."/>
        </authorList>
    </citation>
    <scope>NUCLEOTIDE SEQUENCE [LARGE SCALE GENOMIC DNA]</scope>
    <source>
        <strain evidence="2">ATCC 700492 / JCM 21426 / NBRC 103028 / MMB-1</strain>
    </source>
</reference>
<evidence type="ECO:0000313" key="2">
    <source>
        <dbReference type="Proteomes" id="UP000001062"/>
    </source>
</evidence>
<dbReference type="PATRIC" id="fig|717774.3.peg.2481"/>
<dbReference type="RefSeq" id="WP_013661541.1">
    <property type="nucleotide sequence ID" value="NC_015276.1"/>
</dbReference>
<dbReference type="eggNOG" id="ENOG5033STD">
    <property type="taxonomic scope" value="Bacteria"/>
</dbReference>
<keyword evidence="2" id="KW-1185">Reference proteome</keyword>
<dbReference type="AlphaFoldDB" id="F2JUY3"/>
<dbReference type="KEGG" id="mme:Marme_2400"/>
<gene>
    <name evidence="1" type="ordered locus">Marme_2400</name>
</gene>
<dbReference type="Proteomes" id="UP000001062">
    <property type="component" value="Chromosome"/>
</dbReference>
<sequence>MIKRWLFLIVVMVGVSGCSTLYYPSPMLETEVFKKMISIEPVAPKEKIYRQYVSNGLYIQFERLGEDNVLYGWYTCTDCTWTRSKVLAVYDGSYLYLTYGHHEEFYLEAPQPVRQHPDNSHWSWSVIEKFQIEGRNLIKLGQIRKCTYDTQLIREWKNRPWSGGGDYDCRYQKQGSYNSIFVATIDETITGKRSSIVGEESDVISSEVRVKLQTLKELFDEGLINKSDFESKRKELLDSL</sequence>